<reference evidence="1" key="1">
    <citation type="journal article" date="2017" name="Nature">
        <title>The genome of Chenopodium quinoa.</title>
        <authorList>
            <person name="Jarvis D.E."/>
            <person name="Ho Y.S."/>
            <person name="Lightfoot D.J."/>
            <person name="Schmoeckel S.M."/>
            <person name="Li B."/>
            <person name="Borm T.J.A."/>
            <person name="Ohyanagi H."/>
            <person name="Mineta K."/>
            <person name="Michell C.T."/>
            <person name="Saber N."/>
            <person name="Kharbatia N.M."/>
            <person name="Rupper R.R."/>
            <person name="Sharp A.R."/>
            <person name="Dally N."/>
            <person name="Boughton B.A."/>
            <person name="Woo Y.H."/>
            <person name="Gao G."/>
            <person name="Schijlen E.G.W.M."/>
            <person name="Guo X."/>
            <person name="Momin A.A."/>
            <person name="Negrao S."/>
            <person name="Al-Babili S."/>
            <person name="Gehring C."/>
            <person name="Roessner U."/>
            <person name="Jung C."/>
            <person name="Murphy K."/>
            <person name="Arold S.T."/>
            <person name="Gojobori T."/>
            <person name="van der Linden C.G."/>
            <person name="van Loo E.N."/>
            <person name="Jellen E.N."/>
            <person name="Maughan P.J."/>
            <person name="Tester M."/>
        </authorList>
    </citation>
    <scope>NUCLEOTIDE SEQUENCE [LARGE SCALE GENOMIC DNA]</scope>
    <source>
        <strain evidence="1">cv. PI 614886</strain>
    </source>
</reference>
<evidence type="ECO:0000313" key="1">
    <source>
        <dbReference type="EnsemblPlants" id="AUR62028346-RA:cds"/>
    </source>
</evidence>
<dbReference type="Proteomes" id="UP000596660">
    <property type="component" value="Unplaced"/>
</dbReference>
<sequence>MLFMSQFTLSSSVQHDDEHALSYAVTSSISSSKATNDVDDNNNSRRLYSSNTRKLAVMFRGSPRFIPAVVANRSRTSDASNLHSSLLLLPLLAYFFL</sequence>
<dbReference type="OMA" id="NEVHANC"/>
<name>A0A803MFC8_CHEQI</name>
<protein>
    <submittedName>
        <fullName evidence="1">Uncharacterized protein</fullName>
    </submittedName>
</protein>
<reference evidence="1" key="2">
    <citation type="submission" date="2021-03" db="UniProtKB">
        <authorList>
            <consortium name="EnsemblPlants"/>
        </authorList>
    </citation>
    <scope>IDENTIFICATION</scope>
</reference>
<keyword evidence="2" id="KW-1185">Reference proteome</keyword>
<dbReference type="AlphaFoldDB" id="A0A803MFC8"/>
<dbReference type="Gramene" id="AUR62028346-RA">
    <property type="protein sequence ID" value="AUR62028346-RA:cds"/>
    <property type="gene ID" value="AUR62028346"/>
</dbReference>
<dbReference type="EnsemblPlants" id="AUR62028346-RA">
    <property type="protein sequence ID" value="AUR62028346-RA:cds"/>
    <property type="gene ID" value="AUR62028346"/>
</dbReference>
<evidence type="ECO:0000313" key="2">
    <source>
        <dbReference type="Proteomes" id="UP000596660"/>
    </source>
</evidence>
<organism evidence="1 2">
    <name type="scientific">Chenopodium quinoa</name>
    <name type="common">Quinoa</name>
    <dbReference type="NCBI Taxonomy" id="63459"/>
    <lineage>
        <taxon>Eukaryota</taxon>
        <taxon>Viridiplantae</taxon>
        <taxon>Streptophyta</taxon>
        <taxon>Embryophyta</taxon>
        <taxon>Tracheophyta</taxon>
        <taxon>Spermatophyta</taxon>
        <taxon>Magnoliopsida</taxon>
        <taxon>eudicotyledons</taxon>
        <taxon>Gunneridae</taxon>
        <taxon>Pentapetalae</taxon>
        <taxon>Caryophyllales</taxon>
        <taxon>Chenopodiaceae</taxon>
        <taxon>Chenopodioideae</taxon>
        <taxon>Atripliceae</taxon>
        <taxon>Chenopodium</taxon>
    </lineage>
</organism>
<proteinExistence type="predicted"/>
<accession>A0A803MFC8</accession>